<evidence type="ECO:0000313" key="2">
    <source>
        <dbReference type="Proteomes" id="UP000275267"/>
    </source>
</evidence>
<dbReference type="EMBL" id="PQIB02000011">
    <property type="protein sequence ID" value="RLM84600.1"/>
    <property type="molecule type" value="Genomic_DNA"/>
</dbReference>
<evidence type="ECO:0000313" key="1">
    <source>
        <dbReference type="EMBL" id="RLM84600.1"/>
    </source>
</evidence>
<comment type="caution">
    <text evidence="1">The sequence shown here is derived from an EMBL/GenBank/DDBJ whole genome shotgun (WGS) entry which is preliminary data.</text>
</comment>
<sequence>MAVPSGVYSLLLSGGEASLVTKVVEVDRNDTQANVRDRPVMTINKTAAYVEYALTYLRAQRRPHAL</sequence>
<dbReference type="STRING" id="4540.A0A3L6QLA6"/>
<gene>
    <name evidence="1" type="ORF">C2845_PM04G21380</name>
</gene>
<name>A0A3L6QLA6_PANMI</name>
<reference evidence="2" key="1">
    <citation type="journal article" date="2019" name="Nat. Commun.">
        <title>The genome of broomcorn millet.</title>
        <authorList>
            <person name="Zou C."/>
            <person name="Miki D."/>
            <person name="Li D."/>
            <person name="Tang Q."/>
            <person name="Xiao L."/>
            <person name="Rajput S."/>
            <person name="Deng P."/>
            <person name="Jia W."/>
            <person name="Huang R."/>
            <person name="Zhang M."/>
            <person name="Sun Y."/>
            <person name="Hu J."/>
            <person name="Fu X."/>
            <person name="Schnable P.S."/>
            <person name="Li F."/>
            <person name="Zhang H."/>
            <person name="Feng B."/>
            <person name="Zhu X."/>
            <person name="Liu R."/>
            <person name="Schnable J.C."/>
            <person name="Zhu J.-K."/>
            <person name="Zhang H."/>
        </authorList>
    </citation>
    <scope>NUCLEOTIDE SEQUENCE [LARGE SCALE GENOMIC DNA]</scope>
</reference>
<organism evidence="1 2">
    <name type="scientific">Panicum miliaceum</name>
    <name type="common">Proso millet</name>
    <name type="synonym">Broomcorn millet</name>
    <dbReference type="NCBI Taxonomy" id="4540"/>
    <lineage>
        <taxon>Eukaryota</taxon>
        <taxon>Viridiplantae</taxon>
        <taxon>Streptophyta</taxon>
        <taxon>Embryophyta</taxon>
        <taxon>Tracheophyta</taxon>
        <taxon>Spermatophyta</taxon>
        <taxon>Magnoliopsida</taxon>
        <taxon>Liliopsida</taxon>
        <taxon>Poales</taxon>
        <taxon>Poaceae</taxon>
        <taxon>PACMAD clade</taxon>
        <taxon>Panicoideae</taxon>
        <taxon>Panicodae</taxon>
        <taxon>Paniceae</taxon>
        <taxon>Panicinae</taxon>
        <taxon>Panicum</taxon>
        <taxon>Panicum sect. Panicum</taxon>
    </lineage>
</organism>
<dbReference type="Proteomes" id="UP000275267">
    <property type="component" value="Unassembled WGS sequence"/>
</dbReference>
<keyword evidence="2" id="KW-1185">Reference proteome</keyword>
<dbReference type="OrthoDB" id="781158at2759"/>
<accession>A0A3L6QLA6</accession>
<protein>
    <submittedName>
        <fullName evidence="1">Protein HAPLESS 2-B isoform X3</fullName>
    </submittedName>
</protein>
<proteinExistence type="predicted"/>
<dbReference type="AlphaFoldDB" id="A0A3L6QLA6"/>